<dbReference type="Gene3D" id="1.10.287.1060">
    <property type="entry name" value="ESAT-6-like"/>
    <property type="match status" value="1"/>
</dbReference>
<reference evidence="3 4" key="1">
    <citation type="submission" date="2024-09" db="EMBL/GenBank/DDBJ databases">
        <authorList>
            <person name="Lee S.D."/>
        </authorList>
    </citation>
    <scope>NUCLEOTIDE SEQUENCE [LARGE SCALE GENOMIC DNA]</scope>
    <source>
        <strain evidence="1 4">N1-1</strain>
        <strain evidence="2 3">N1-3</strain>
    </source>
</reference>
<evidence type="ECO:0000313" key="4">
    <source>
        <dbReference type="Proteomes" id="UP001592582"/>
    </source>
</evidence>
<name>A0ABV6VIA8_9ACTN</name>
<dbReference type="Proteomes" id="UP001592530">
    <property type="component" value="Unassembled WGS sequence"/>
</dbReference>
<comment type="caution">
    <text evidence="1">The sequence shown here is derived from an EMBL/GenBank/DDBJ whole genome shotgun (WGS) entry which is preliminary data.</text>
</comment>
<dbReference type="RefSeq" id="WP_380515259.1">
    <property type="nucleotide sequence ID" value="NZ_JBHEZX010000016.1"/>
</dbReference>
<gene>
    <name evidence="2" type="ORF">ACEZDB_00615</name>
    <name evidence="1" type="ORF">ACEZDG_29610</name>
</gene>
<sequence length="106" mass="11222">MTTSLQEAGDQMDAALRQLGSVEGGQIGTSALDSSAHHFQSTWHYGLGQLQQVIKETDEGVKAAHDAYQQLDQAIQQAMDKVNSSVMTPMGADIDSLRPHLAGGAA</sequence>
<evidence type="ECO:0000313" key="2">
    <source>
        <dbReference type="EMBL" id="MFC1429163.1"/>
    </source>
</evidence>
<dbReference type="EMBL" id="JBHEZY010000001">
    <property type="protein sequence ID" value="MFC1429163.1"/>
    <property type="molecule type" value="Genomic_DNA"/>
</dbReference>
<proteinExistence type="predicted"/>
<protein>
    <recommendedName>
        <fullName evidence="5">Excreted virulence factor EspC, type VII ESX diderm</fullName>
    </recommendedName>
</protein>
<dbReference type="Proteomes" id="UP001592582">
    <property type="component" value="Unassembled WGS sequence"/>
</dbReference>
<evidence type="ECO:0008006" key="5">
    <source>
        <dbReference type="Google" id="ProtNLM"/>
    </source>
</evidence>
<evidence type="ECO:0000313" key="1">
    <source>
        <dbReference type="EMBL" id="MFC1413426.1"/>
    </source>
</evidence>
<keyword evidence="4" id="KW-1185">Reference proteome</keyword>
<evidence type="ECO:0000313" key="3">
    <source>
        <dbReference type="Proteomes" id="UP001592530"/>
    </source>
</evidence>
<accession>A0ABV6VIA8</accession>
<organism evidence="1 4">
    <name type="scientific">Streptacidiphilus alkalitolerans</name>
    <dbReference type="NCBI Taxonomy" id="3342712"/>
    <lineage>
        <taxon>Bacteria</taxon>
        <taxon>Bacillati</taxon>
        <taxon>Actinomycetota</taxon>
        <taxon>Actinomycetes</taxon>
        <taxon>Kitasatosporales</taxon>
        <taxon>Streptomycetaceae</taxon>
        <taxon>Streptacidiphilus</taxon>
    </lineage>
</organism>
<dbReference type="EMBL" id="JBHEZX010000016">
    <property type="protein sequence ID" value="MFC1413426.1"/>
    <property type="molecule type" value="Genomic_DNA"/>
</dbReference>